<organism evidence="3 4">
    <name type="scientific">Venturia effusa</name>
    <dbReference type="NCBI Taxonomy" id="50376"/>
    <lineage>
        <taxon>Eukaryota</taxon>
        <taxon>Fungi</taxon>
        <taxon>Dikarya</taxon>
        <taxon>Ascomycota</taxon>
        <taxon>Pezizomycotina</taxon>
        <taxon>Dothideomycetes</taxon>
        <taxon>Pleosporomycetidae</taxon>
        <taxon>Venturiales</taxon>
        <taxon>Venturiaceae</taxon>
        <taxon>Venturia</taxon>
    </lineage>
</organism>
<dbReference type="InterPro" id="IPR046497">
    <property type="entry name" value="DUF6590"/>
</dbReference>
<protein>
    <recommendedName>
        <fullName evidence="2">DUF6590 domain-containing protein</fullName>
    </recommendedName>
</protein>
<dbReference type="Pfam" id="PF20233">
    <property type="entry name" value="DUF6590"/>
    <property type="match status" value="1"/>
</dbReference>
<dbReference type="OrthoDB" id="3559580at2759"/>
<sequence>MAEPSWTNWSPWAVSPSNHQYLVCYRMNNATQEYEYQYQPVASTPPQANATIPDGYETQSSPLSGASGSPAHDQYMPGNTGTNLGYNQQAGYVQQNPQSGYVQQAGHTQQFAGYTAQPGQPQQSGYGQQAGNAHASSSRYSPPALRQTPESVGAPPSGLQITQEITPSGSEPPPALDRNHEFEKANPKYFKPGVVFVVLWTEPAGDTHRPGMQHAFSVLAAGNRVFTERRRFVVVRRVNNYHSSCVPISTYGYRGAVDRPDMAYHSIVFSRSGAEPAPFSGEIFNNYAMPVDVLGDQQLHPASRINYSKTYTVEHNVQIKKLGKVQREFTPYLVEYWKQASGFGAEET</sequence>
<accession>A0A517L1X6</accession>
<feature type="compositionally biased region" description="Low complexity" evidence="1">
    <location>
        <begin position="60"/>
        <end position="71"/>
    </location>
</feature>
<evidence type="ECO:0000313" key="3">
    <source>
        <dbReference type="EMBL" id="QDS69644.1"/>
    </source>
</evidence>
<name>A0A517L1X6_9PEZI</name>
<feature type="domain" description="DUF6590" evidence="2">
    <location>
        <begin position="188"/>
        <end position="334"/>
    </location>
</feature>
<dbReference type="AlphaFoldDB" id="A0A517L1X6"/>
<keyword evidence="4" id="KW-1185">Reference proteome</keyword>
<dbReference type="Proteomes" id="UP000316270">
    <property type="component" value="Chromosome 3"/>
</dbReference>
<dbReference type="EMBL" id="CP042187">
    <property type="protein sequence ID" value="QDS69644.1"/>
    <property type="molecule type" value="Genomic_DNA"/>
</dbReference>
<proteinExistence type="predicted"/>
<feature type="region of interest" description="Disordered" evidence="1">
    <location>
        <begin position="45"/>
        <end position="87"/>
    </location>
</feature>
<evidence type="ECO:0000256" key="1">
    <source>
        <dbReference type="SAM" id="MobiDB-lite"/>
    </source>
</evidence>
<gene>
    <name evidence="3" type="ORF">FKW77_009164</name>
</gene>
<evidence type="ECO:0000313" key="4">
    <source>
        <dbReference type="Proteomes" id="UP000316270"/>
    </source>
</evidence>
<evidence type="ECO:0000259" key="2">
    <source>
        <dbReference type="Pfam" id="PF20233"/>
    </source>
</evidence>
<feature type="compositionally biased region" description="Low complexity" evidence="1">
    <location>
        <begin position="116"/>
        <end position="131"/>
    </location>
</feature>
<feature type="compositionally biased region" description="Polar residues" evidence="1">
    <location>
        <begin position="77"/>
        <end position="87"/>
    </location>
</feature>
<feature type="compositionally biased region" description="Polar residues" evidence="1">
    <location>
        <begin position="159"/>
        <end position="169"/>
    </location>
</feature>
<reference evidence="3 4" key="1">
    <citation type="submission" date="2019-07" db="EMBL/GenBank/DDBJ databases">
        <title>Finished genome of Venturia effusa.</title>
        <authorList>
            <person name="Young C.A."/>
            <person name="Cox M.P."/>
            <person name="Ganley A.R.D."/>
            <person name="David W.J."/>
        </authorList>
    </citation>
    <scope>NUCLEOTIDE SEQUENCE [LARGE SCALE GENOMIC DNA]</scope>
    <source>
        <strain evidence="4">albino</strain>
    </source>
</reference>
<feature type="region of interest" description="Disordered" evidence="1">
    <location>
        <begin position="114"/>
        <end position="179"/>
    </location>
</feature>